<dbReference type="EMBL" id="FMHV01000002">
    <property type="protein sequence ID" value="SCL33641.1"/>
    <property type="molecule type" value="Genomic_DNA"/>
</dbReference>
<feature type="region of interest" description="Disordered" evidence="2">
    <location>
        <begin position="267"/>
        <end position="307"/>
    </location>
</feature>
<protein>
    <submittedName>
        <fullName evidence="3">Uncharacterized protein</fullName>
    </submittedName>
</protein>
<evidence type="ECO:0000256" key="2">
    <source>
        <dbReference type="SAM" id="MobiDB-lite"/>
    </source>
</evidence>
<gene>
    <name evidence="3" type="ORF">GA0070624_4783</name>
</gene>
<feature type="coiled-coil region" evidence="1">
    <location>
        <begin position="236"/>
        <end position="263"/>
    </location>
</feature>
<evidence type="ECO:0000256" key="1">
    <source>
        <dbReference type="SAM" id="Coils"/>
    </source>
</evidence>
<dbReference type="AlphaFoldDB" id="A0A1C6SVS9"/>
<feature type="region of interest" description="Disordered" evidence="2">
    <location>
        <begin position="51"/>
        <end position="74"/>
    </location>
</feature>
<dbReference type="OrthoDB" id="3403620at2"/>
<proteinExistence type="predicted"/>
<accession>A0A1C6SVS9</accession>
<organism evidence="3 4">
    <name type="scientific">Micromonospora rhizosphaerae</name>
    <dbReference type="NCBI Taxonomy" id="568872"/>
    <lineage>
        <taxon>Bacteria</taxon>
        <taxon>Bacillati</taxon>
        <taxon>Actinomycetota</taxon>
        <taxon>Actinomycetes</taxon>
        <taxon>Micromonosporales</taxon>
        <taxon>Micromonosporaceae</taxon>
        <taxon>Micromonospora</taxon>
    </lineage>
</organism>
<reference evidence="4" key="1">
    <citation type="submission" date="2016-06" db="EMBL/GenBank/DDBJ databases">
        <authorList>
            <person name="Varghese N."/>
            <person name="Submissions Spin"/>
        </authorList>
    </citation>
    <scope>NUCLEOTIDE SEQUENCE [LARGE SCALE GENOMIC DNA]</scope>
    <source>
        <strain evidence="4">DSM 45431</strain>
    </source>
</reference>
<dbReference type="Proteomes" id="UP000199413">
    <property type="component" value="Unassembled WGS sequence"/>
</dbReference>
<feature type="compositionally biased region" description="Basic and acidic residues" evidence="2">
    <location>
        <begin position="292"/>
        <end position="307"/>
    </location>
</feature>
<keyword evidence="4" id="KW-1185">Reference proteome</keyword>
<evidence type="ECO:0000313" key="3">
    <source>
        <dbReference type="EMBL" id="SCL33641.1"/>
    </source>
</evidence>
<dbReference type="RefSeq" id="WP_091344719.1">
    <property type="nucleotide sequence ID" value="NZ_FMHV01000002.1"/>
</dbReference>
<keyword evidence="1" id="KW-0175">Coiled coil</keyword>
<evidence type="ECO:0000313" key="4">
    <source>
        <dbReference type="Proteomes" id="UP000199413"/>
    </source>
</evidence>
<sequence>MTDASSKESKSADRWRRLGDRSEALLLGAVTFWRHVRELWRRMVNALHEEENRRPSVWQSSAPPRRHTERRDAPAPIRVSAQDGVFNFTVDASFTWSSDRLRREALSGYAHYYMPDVIGRLTHLAAEHAGRFAPHRAAGLEAKLQQVLLKEVPWHYPQGDRVVECVPQVRVRPDERVMRIAMPYWEQLIRIGSEFDVRKRRAEYAEQLSRKVVTVLENLGSSLATGGGQRTNEKLASDVEHLLAEHKATLRRLEDLFRETLRDSDIFGRATSGDIPKQGPDGKPPEAPQPADDSKSTDDSSARPRSA</sequence>
<name>A0A1C6SVS9_9ACTN</name>